<dbReference type="InterPro" id="IPR006932">
    <property type="entry name" value="HJ-resolvase_A22"/>
</dbReference>
<reference evidence="9 10" key="1">
    <citation type="submission" date="2016-03" db="EMBL/GenBank/DDBJ databases">
        <title>Genome sequences of a Phycodnavirus, Heterosigma akashiwo virus strain 53.</title>
        <authorList>
            <person name="Ueki S."/>
            <person name="Ogura Y."/>
            <person name="Hayashi T."/>
        </authorList>
    </citation>
    <scope>NUCLEOTIDE SEQUENCE [LARGE SCALE GENOMIC DNA]</scope>
    <source>
        <strain evidence="9">HaV53</strain>
    </source>
</reference>
<evidence type="ECO:0000256" key="7">
    <source>
        <dbReference type="ARBA" id="ARBA00023172"/>
    </source>
</evidence>
<dbReference type="GO" id="GO:0004518">
    <property type="term" value="F:nuclease activity"/>
    <property type="evidence" value="ECO:0007669"/>
    <property type="project" value="UniProtKB-KW"/>
</dbReference>
<accession>A0A1C9C576</accession>
<dbReference type="GO" id="GO:0000287">
    <property type="term" value="F:magnesium ion binding"/>
    <property type="evidence" value="ECO:0007669"/>
    <property type="project" value="InterPro"/>
</dbReference>
<evidence type="ECO:0000256" key="1">
    <source>
        <dbReference type="ARBA" id="ARBA00001946"/>
    </source>
</evidence>
<dbReference type="GO" id="GO:0006281">
    <property type="term" value="P:DNA repair"/>
    <property type="evidence" value="ECO:0007669"/>
    <property type="project" value="UniProtKB-KW"/>
</dbReference>
<dbReference type="GeneID" id="37618492"/>
<dbReference type="SUPFAM" id="SSF53098">
    <property type="entry name" value="Ribonuclease H-like"/>
    <property type="match status" value="1"/>
</dbReference>
<keyword evidence="5" id="KW-0378">Hydrolase</keyword>
<gene>
    <name evidence="9" type="primary">HaV53_ORF111</name>
</gene>
<dbReference type="Gene3D" id="3.30.420.10">
    <property type="entry name" value="Ribonuclease H-like superfamily/Ribonuclease H"/>
    <property type="match status" value="1"/>
</dbReference>
<keyword evidence="3" id="KW-0540">Nuclease</keyword>
<keyword evidence="7" id="KW-0233">DNA recombination</keyword>
<dbReference type="GO" id="GO:0006310">
    <property type="term" value="P:DNA recombination"/>
    <property type="evidence" value="ECO:0007669"/>
    <property type="project" value="UniProtKB-KW"/>
</dbReference>
<evidence type="ECO:0000256" key="8">
    <source>
        <dbReference type="ARBA" id="ARBA00023204"/>
    </source>
</evidence>
<dbReference type="InterPro" id="IPR012337">
    <property type="entry name" value="RNaseH-like_sf"/>
</dbReference>
<evidence type="ECO:0000256" key="6">
    <source>
        <dbReference type="ARBA" id="ARBA00022842"/>
    </source>
</evidence>
<dbReference type="GO" id="GO:0016788">
    <property type="term" value="F:hydrolase activity, acting on ester bonds"/>
    <property type="evidence" value="ECO:0007669"/>
    <property type="project" value="InterPro"/>
</dbReference>
<keyword evidence="10" id="KW-1185">Reference proteome</keyword>
<organism evidence="9 10">
    <name type="scientific">Heterosigma akashiwo virus 01</name>
    <name type="common">HaV01</name>
    <dbReference type="NCBI Taxonomy" id="97195"/>
    <lineage>
        <taxon>Viruses</taxon>
        <taxon>Varidnaviria</taxon>
        <taxon>Bamfordvirae</taxon>
        <taxon>Nucleocytoviricota</taxon>
        <taxon>Megaviricetes</taxon>
        <taxon>Algavirales</taxon>
        <taxon>Phycodnaviridae</taxon>
        <taxon>Raphidovirus</taxon>
        <taxon>Raphidovirus japonicum</taxon>
    </lineage>
</organism>
<proteinExistence type="inferred from homology"/>
<dbReference type="Pfam" id="PF04848">
    <property type="entry name" value="Pox_A22"/>
    <property type="match status" value="1"/>
</dbReference>
<keyword evidence="6" id="KW-0460">Magnesium</keyword>
<protein>
    <recommendedName>
        <fullName evidence="11">Holliday junction resolvase</fullName>
    </recommendedName>
</protein>
<dbReference type="InterPro" id="IPR036397">
    <property type="entry name" value="RNaseH_sf"/>
</dbReference>
<sequence>MEDFDFIISFDIGIKNLAVCKMNSKKDILIWELLNTNGKIDDIISKLNKLDLINNCVNNMVYCILLEQQPKYNPKMRIISAVIETYFKTLNINSNKLHVKKISSNEKWKPLGIIKFDIDSYYKRKCLSISLCKNLIISPTWKCHFLSHKKQDDLADCFLQGYTYQMI</sequence>
<evidence type="ECO:0000256" key="2">
    <source>
        <dbReference type="ARBA" id="ARBA00008810"/>
    </source>
</evidence>
<evidence type="ECO:0000256" key="4">
    <source>
        <dbReference type="ARBA" id="ARBA00022763"/>
    </source>
</evidence>
<evidence type="ECO:0000313" key="9">
    <source>
        <dbReference type="EMBL" id="AOM63442.1"/>
    </source>
</evidence>
<comment type="cofactor">
    <cofactor evidence="1">
        <name>Mg(2+)</name>
        <dbReference type="ChEBI" id="CHEBI:18420"/>
    </cofactor>
</comment>
<evidence type="ECO:0008006" key="11">
    <source>
        <dbReference type="Google" id="ProtNLM"/>
    </source>
</evidence>
<dbReference type="KEGG" id="vg:37618492"/>
<dbReference type="EMBL" id="KX008963">
    <property type="protein sequence ID" value="AOM63442.1"/>
    <property type="molecule type" value="Genomic_DNA"/>
</dbReference>
<evidence type="ECO:0000313" key="10">
    <source>
        <dbReference type="Proteomes" id="UP000232488"/>
    </source>
</evidence>
<dbReference type="Proteomes" id="UP000232488">
    <property type="component" value="Segment"/>
</dbReference>
<organismHost>
    <name type="scientific">Heterosigma akashiwo</name>
    <name type="common">Chromophytic alga</name>
    <name type="synonym">Heterosigma carterae</name>
    <dbReference type="NCBI Taxonomy" id="2829"/>
</organismHost>
<name>A0A1C9C576_HAV01</name>
<dbReference type="GO" id="GO:0000400">
    <property type="term" value="F:four-way junction DNA binding"/>
    <property type="evidence" value="ECO:0007669"/>
    <property type="project" value="InterPro"/>
</dbReference>
<keyword evidence="4" id="KW-0227">DNA damage</keyword>
<evidence type="ECO:0000256" key="5">
    <source>
        <dbReference type="ARBA" id="ARBA00022801"/>
    </source>
</evidence>
<evidence type="ECO:0000256" key="3">
    <source>
        <dbReference type="ARBA" id="ARBA00022722"/>
    </source>
</evidence>
<comment type="similarity">
    <text evidence="2">Belongs to the RuvC family. Poxviruses-type subfamily.</text>
</comment>
<dbReference type="RefSeq" id="YP_009507508.1">
    <property type="nucleotide sequence ID" value="NC_038553.1"/>
</dbReference>
<keyword evidence="8" id="KW-0234">DNA repair</keyword>